<keyword evidence="7" id="KW-1185">Reference proteome</keyword>
<dbReference type="SUPFAM" id="SSF53383">
    <property type="entry name" value="PLP-dependent transferases"/>
    <property type="match status" value="1"/>
</dbReference>
<gene>
    <name evidence="6" type="ORF">B5M42_16600</name>
</gene>
<feature type="region of interest" description="Disordered" evidence="5">
    <location>
        <begin position="376"/>
        <end position="399"/>
    </location>
</feature>
<dbReference type="InterPro" id="IPR006337">
    <property type="entry name" value="DgaE-like"/>
</dbReference>
<dbReference type="NCBIfam" id="TIGR01437">
    <property type="entry name" value="selA_rel"/>
    <property type="match status" value="1"/>
</dbReference>
<proteinExistence type="inferred from homology"/>
<protein>
    <submittedName>
        <fullName evidence="6">L-seryl-tRNA selenium transferase</fullName>
    </submittedName>
</protein>
<name>A0A4Y8PXB3_9BACL</name>
<dbReference type="Proteomes" id="UP000298246">
    <property type="component" value="Unassembled WGS sequence"/>
</dbReference>
<dbReference type="Pfam" id="PF03841">
    <property type="entry name" value="SelA"/>
    <property type="match status" value="1"/>
</dbReference>
<comment type="caution">
    <text evidence="6">The sequence shown here is derived from an EMBL/GenBank/DDBJ whole genome shotgun (WGS) entry which is preliminary data.</text>
</comment>
<feature type="compositionally biased region" description="Basic and acidic residues" evidence="5">
    <location>
        <begin position="384"/>
        <end position="399"/>
    </location>
</feature>
<evidence type="ECO:0000256" key="5">
    <source>
        <dbReference type="SAM" id="MobiDB-lite"/>
    </source>
</evidence>
<keyword evidence="6" id="KW-0808">Transferase</keyword>
<dbReference type="EMBL" id="MYFO01000023">
    <property type="protein sequence ID" value="TFE85811.1"/>
    <property type="molecule type" value="Genomic_DNA"/>
</dbReference>
<comment type="cofactor">
    <cofactor evidence="1 4">
        <name>pyridoxal 5'-phosphate</name>
        <dbReference type="ChEBI" id="CHEBI:597326"/>
    </cofactor>
</comment>
<sequence length="399" mass="42791">MEHTLQEKYGLKRVINASGRMSILGVSVPSDTVMEAMKAGGQRYVEIADLVDKSGERAADLLGAEAAVIVNSASSGIALCTAACVTRGSRRQSLRLHQEPLPANEIVMLKGHNVQYGAPVEAMIYLGGGKVIEAGYANEGHAWQLEEAISDRTAAVLYVKSHHTVQKNMLSVEEAWLVAQRRGVPLIVDAAAEEDLQRYVTCSDLVIFSGSKALEGPSSGLVAGKRTYVEWVKMQLHGIGRSMKVGKETMFGLLQALEEYMSRCRQADPSGQSSGDDDGLLQTLLPLNEMPGLRVSLVADEAGRAIRRGRIHVDAEAAGLNALQLAERLRTGEIAIYTRDYGVRQGYFDIDPRPLQGDDIAVLAAAIRDIAAQAAGEAAGQRLKPGESAKREGTGGEKA</sequence>
<dbReference type="InterPro" id="IPR015421">
    <property type="entry name" value="PyrdxlP-dep_Trfase_major"/>
</dbReference>
<dbReference type="AlphaFoldDB" id="A0A4Y8PXB3"/>
<dbReference type="RefSeq" id="WP_134754796.1">
    <property type="nucleotide sequence ID" value="NZ_MYFO02000002.1"/>
</dbReference>
<dbReference type="PANTHER" id="PTHR32328">
    <property type="entry name" value="L-SERYL-TRNA(SEC) SELENIUM TRANSFERASE"/>
    <property type="match status" value="1"/>
</dbReference>
<keyword evidence="2 4" id="KW-0663">Pyridoxal phosphate</keyword>
<evidence type="ECO:0000313" key="7">
    <source>
        <dbReference type="Proteomes" id="UP000298246"/>
    </source>
</evidence>
<evidence type="ECO:0000313" key="6">
    <source>
        <dbReference type="EMBL" id="TFE85811.1"/>
    </source>
</evidence>
<dbReference type="GO" id="GO:0004125">
    <property type="term" value="F:L-seryl-tRNA(Sec) selenium transferase activity"/>
    <property type="evidence" value="ECO:0007669"/>
    <property type="project" value="TreeGrafter"/>
</dbReference>
<dbReference type="FunFam" id="3.40.640.10:FF:000056">
    <property type="entry name" value="SelA-like pyridoxal phosphate-dependent enzyme"/>
    <property type="match status" value="1"/>
</dbReference>
<evidence type="ECO:0000256" key="2">
    <source>
        <dbReference type="ARBA" id="ARBA00022898"/>
    </source>
</evidence>
<evidence type="ECO:0000256" key="4">
    <source>
        <dbReference type="PIRSR" id="PIRSR618319-50"/>
    </source>
</evidence>
<evidence type="ECO:0000256" key="3">
    <source>
        <dbReference type="ARBA" id="ARBA00044507"/>
    </source>
</evidence>
<dbReference type="OrthoDB" id="9787096at2"/>
<evidence type="ECO:0000256" key="1">
    <source>
        <dbReference type="ARBA" id="ARBA00001933"/>
    </source>
</evidence>
<comment type="similarity">
    <text evidence="3">Belongs to the SelA family.</text>
</comment>
<dbReference type="InterPro" id="IPR018319">
    <property type="entry name" value="SelA-like"/>
</dbReference>
<dbReference type="PANTHER" id="PTHR32328:SF0">
    <property type="entry name" value="L-SERYL-TRNA(SEC) SELENIUM TRANSFERASE"/>
    <property type="match status" value="1"/>
</dbReference>
<feature type="modified residue" description="N6-(pyridoxal phosphate)lysine" evidence="4">
    <location>
        <position position="212"/>
    </location>
</feature>
<dbReference type="InterPro" id="IPR015424">
    <property type="entry name" value="PyrdxlP-dep_Trfase"/>
</dbReference>
<accession>A0A4Y8PXB3</accession>
<organism evidence="6 7">
    <name type="scientific">Paenibacillus athensensis</name>
    <dbReference type="NCBI Taxonomy" id="1967502"/>
    <lineage>
        <taxon>Bacteria</taxon>
        <taxon>Bacillati</taxon>
        <taxon>Bacillota</taxon>
        <taxon>Bacilli</taxon>
        <taxon>Bacillales</taxon>
        <taxon>Paenibacillaceae</taxon>
        <taxon>Paenibacillus</taxon>
    </lineage>
</organism>
<reference evidence="6 7" key="1">
    <citation type="submission" date="2017-03" db="EMBL/GenBank/DDBJ databases">
        <title>Isolation of Levoglucosan Utilizing Bacteria.</title>
        <authorList>
            <person name="Arya A.S."/>
        </authorList>
    </citation>
    <scope>NUCLEOTIDE SEQUENCE [LARGE SCALE GENOMIC DNA]</scope>
    <source>
        <strain evidence="6 7">MEC069</strain>
    </source>
</reference>
<dbReference type="Gene3D" id="3.40.640.10">
    <property type="entry name" value="Type I PLP-dependent aspartate aminotransferase-like (Major domain)"/>
    <property type="match status" value="1"/>
</dbReference>